<sequence>FKFFLVCDDMVSSSPVTLLLRPTALRFLLSFPKSQHIRPQIPTDLVAARAVQHGSASCGSAVASGLVSRVENCIKQQPAERKRGEIFRRFCLQHQCLWTSSGRGMVWEWVPFSWVWFGLAFVLGAGWFGFCK</sequence>
<accession>A0A6G1E216</accession>
<keyword evidence="1" id="KW-0472">Membrane</keyword>
<evidence type="ECO:0000313" key="2">
    <source>
        <dbReference type="EMBL" id="KAF0918838.1"/>
    </source>
</evidence>
<keyword evidence="1" id="KW-0812">Transmembrane</keyword>
<keyword evidence="3" id="KW-1185">Reference proteome</keyword>
<gene>
    <name evidence="2" type="ORF">E2562_026210</name>
</gene>
<feature type="transmembrane region" description="Helical" evidence="1">
    <location>
        <begin position="109"/>
        <end position="130"/>
    </location>
</feature>
<name>A0A6G1E216_9ORYZ</name>
<protein>
    <submittedName>
        <fullName evidence="2">Uncharacterized protein</fullName>
    </submittedName>
</protein>
<evidence type="ECO:0000313" key="3">
    <source>
        <dbReference type="Proteomes" id="UP000479710"/>
    </source>
</evidence>
<dbReference type="Proteomes" id="UP000479710">
    <property type="component" value="Unassembled WGS sequence"/>
</dbReference>
<dbReference type="AlphaFoldDB" id="A0A6G1E216"/>
<organism evidence="2 3">
    <name type="scientific">Oryza meyeriana var. granulata</name>
    <dbReference type="NCBI Taxonomy" id="110450"/>
    <lineage>
        <taxon>Eukaryota</taxon>
        <taxon>Viridiplantae</taxon>
        <taxon>Streptophyta</taxon>
        <taxon>Embryophyta</taxon>
        <taxon>Tracheophyta</taxon>
        <taxon>Spermatophyta</taxon>
        <taxon>Magnoliopsida</taxon>
        <taxon>Liliopsida</taxon>
        <taxon>Poales</taxon>
        <taxon>Poaceae</taxon>
        <taxon>BOP clade</taxon>
        <taxon>Oryzoideae</taxon>
        <taxon>Oryzeae</taxon>
        <taxon>Oryzinae</taxon>
        <taxon>Oryza</taxon>
        <taxon>Oryza meyeriana</taxon>
    </lineage>
</organism>
<keyword evidence="1" id="KW-1133">Transmembrane helix</keyword>
<evidence type="ECO:0000256" key="1">
    <source>
        <dbReference type="SAM" id="Phobius"/>
    </source>
</evidence>
<proteinExistence type="predicted"/>
<dbReference type="EMBL" id="SPHZ02000005">
    <property type="protein sequence ID" value="KAF0918838.1"/>
    <property type="molecule type" value="Genomic_DNA"/>
</dbReference>
<reference evidence="2 3" key="1">
    <citation type="submission" date="2019-11" db="EMBL/GenBank/DDBJ databases">
        <title>Whole genome sequence of Oryza granulata.</title>
        <authorList>
            <person name="Li W."/>
        </authorList>
    </citation>
    <scope>NUCLEOTIDE SEQUENCE [LARGE SCALE GENOMIC DNA]</scope>
    <source>
        <strain evidence="3">cv. Menghai</strain>
        <tissue evidence="2">Leaf</tissue>
    </source>
</reference>
<feature type="non-terminal residue" evidence="2">
    <location>
        <position position="1"/>
    </location>
</feature>
<comment type="caution">
    <text evidence="2">The sequence shown here is derived from an EMBL/GenBank/DDBJ whole genome shotgun (WGS) entry which is preliminary data.</text>
</comment>